<keyword evidence="3" id="KW-1185">Reference proteome</keyword>
<organism evidence="2 3">
    <name type="scientific">Paractinoplanes tereljensis</name>
    <dbReference type="NCBI Taxonomy" id="571912"/>
    <lineage>
        <taxon>Bacteria</taxon>
        <taxon>Bacillati</taxon>
        <taxon>Actinomycetota</taxon>
        <taxon>Actinomycetes</taxon>
        <taxon>Micromonosporales</taxon>
        <taxon>Micromonosporaceae</taxon>
        <taxon>Paractinoplanes</taxon>
    </lineage>
</organism>
<protein>
    <submittedName>
        <fullName evidence="2">Uncharacterized protein</fullName>
    </submittedName>
</protein>
<evidence type="ECO:0000256" key="1">
    <source>
        <dbReference type="SAM" id="Phobius"/>
    </source>
</evidence>
<dbReference type="AlphaFoldDB" id="A0A919NUG7"/>
<evidence type="ECO:0000313" key="3">
    <source>
        <dbReference type="Proteomes" id="UP000623608"/>
    </source>
</evidence>
<proteinExistence type="predicted"/>
<dbReference type="EMBL" id="BOMY01000048">
    <property type="protein sequence ID" value="GIF24923.1"/>
    <property type="molecule type" value="Genomic_DNA"/>
</dbReference>
<dbReference type="Proteomes" id="UP000623608">
    <property type="component" value="Unassembled WGS sequence"/>
</dbReference>
<dbReference type="NCBIfam" id="NF038356">
    <property type="entry name" value="actino_DLW39"/>
    <property type="match status" value="1"/>
</dbReference>
<dbReference type="InterPro" id="IPR047990">
    <property type="entry name" value="DLW39-like"/>
</dbReference>
<name>A0A919NUG7_9ACTN</name>
<reference evidence="2" key="1">
    <citation type="submission" date="2021-01" db="EMBL/GenBank/DDBJ databases">
        <title>Whole genome shotgun sequence of Actinoplanes tereljensis NBRC 105297.</title>
        <authorList>
            <person name="Komaki H."/>
            <person name="Tamura T."/>
        </authorList>
    </citation>
    <scope>NUCLEOTIDE SEQUENCE</scope>
    <source>
        <strain evidence="2">NBRC 105297</strain>
    </source>
</reference>
<sequence>MGRAPGNPAVRRVRPLRRFRSALGETAMLKKLLIVAGIVGVAALVVKKVKASSDERALWHEATTAPDLR</sequence>
<keyword evidence="1" id="KW-1133">Transmembrane helix</keyword>
<evidence type="ECO:0000313" key="2">
    <source>
        <dbReference type="EMBL" id="GIF24923.1"/>
    </source>
</evidence>
<feature type="transmembrane region" description="Helical" evidence="1">
    <location>
        <begin position="28"/>
        <end position="46"/>
    </location>
</feature>
<comment type="caution">
    <text evidence="2">The sequence shown here is derived from an EMBL/GenBank/DDBJ whole genome shotgun (WGS) entry which is preliminary data.</text>
</comment>
<keyword evidence="1" id="KW-0472">Membrane</keyword>
<gene>
    <name evidence="2" type="ORF">Ate02nite_76530</name>
</gene>
<keyword evidence="1" id="KW-0812">Transmembrane</keyword>
<accession>A0A919NUG7</accession>